<gene>
    <name evidence="1" type="ORF">AB6A40_001537</name>
</gene>
<comment type="caution">
    <text evidence="1">The sequence shown here is derived from an EMBL/GenBank/DDBJ whole genome shotgun (WGS) entry which is preliminary data.</text>
</comment>
<organism evidence="1 2">
    <name type="scientific">Gnathostoma spinigerum</name>
    <dbReference type="NCBI Taxonomy" id="75299"/>
    <lineage>
        <taxon>Eukaryota</taxon>
        <taxon>Metazoa</taxon>
        <taxon>Ecdysozoa</taxon>
        <taxon>Nematoda</taxon>
        <taxon>Chromadorea</taxon>
        <taxon>Rhabditida</taxon>
        <taxon>Spirurina</taxon>
        <taxon>Gnathostomatomorpha</taxon>
        <taxon>Gnathostomatoidea</taxon>
        <taxon>Gnathostomatidae</taxon>
        <taxon>Gnathostoma</taxon>
    </lineage>
</organism>
<reference evidence="1 2" key="1">
    <citation type="submission" date="2024-08" db="EMBL/GenBank/DDBJ databases">
        <title>Gnathostoma spinigerum genome.</title>
        <authorList>
            <person name="Gonzalez-Bertolin B."/>
            <person name="Monzon S."/>
            <person name="Zaballos A."/>
            <person name="Jimenez P."/>
            <person name="Dekumyoy P."/>
            <person name="Varona S."/>
            <person name="Cuesta I."/>
            <person name="Sumanam S."/>
            <person name="Adisakwattana P."/>
            <person name="Gasser R.B."/>
            <person name="Hernandez-Gonzalez A."/>
            <person name="Young N.D."/>
            <person name="Perteguer M.J."/>
        </authorList>
    </citation>
    <scope>NUCLEOTIDE SEQUENCE [LARGE SCALE GENOMIC DNA]</scope>
    <source>
        <strain evidence="1">AL3</strain>
        <tissue evidence="1">Liver</tissue>
    </source>
</reference>
<accession>A0ABD6E4D1</accession>
<proteinExistence type="predicted"/>
<protein>
    <submittedName>
        <fullName evidence="1">Uncharacterized protein</fullName>
    </submittedName>
</protein>
<sequence length="70" mass="8114">MSICHTANDEPYRICCGNYDPYVRVDGQSRCDDVPWIVIRLLQECLNVEARAMTCVWTEMKKKAVKRFSG</sequence>
<evidence type="ECO:0000313" key="2">
    <source>
        <dbReference type="Proteomes" id="UP001608902"/>
    </source>
</evidence>
<dbReference type="EMBL" id="JBGFUD010000584">
    <property type="protein sequence ID" value="MFH4974828.1"/>
    <property type="molecule type" value="Genomic_DNA"/>
</dbReference>
<dbReference type="Proteomes" id="UP001608902">
    <property type="component" value="Unassembled WGS sequence"/>
</dbReference>
<dbReference type="AlphaFoldDB" id="A0ABD6E4D1"/>
<keyword evidence="2" id="KW-1185">Reference proteome</keyword>
<evidence type="ECO:0000313" key="1">
    <source>
        <dbReference type="EMBL" id="MFH4974828.1"/>
    </source>
</evidence>
<name>A0ABD6E4D1_9BILA</name>